<proteinExistence type="predicted"/>
<accession>A0A378JAW8</accession>
<keyword evidence="2" id="KW-1185">Reference proteome</keyword>
<evidence type="ECO:0000313" key="1">
    <source>
        <dbReference type="EMBL" id="STX44506.1"/>
    </source>
</evidence>
<dbReference type="Proteomes" id="UP000254677">
    <property type="component" value="Unassembled WGS sequence"/>
</dbReference>
<gene>
    <name evidence="1" type="ORF">NCTC13292_02792</name>
</gene>
<sequence>MPSEFFTKSKFLLAMECPTKLYYHANPEIYLNNRTSDPFLEALAKAGFQVGVLAKCYYQGADSIDLSNLNTEQALYKTKELLKKDNVIIFEAAVAYNHLLLRADILVKNDNHIRLIEVKSSTWDSTKDSIFMKKGGISQDWLSYIYDVAFQKYVFKKAYPNLRISAYLGLLNKSASCPASGLNQKIRISRTKNGQVKVSGVEKLNAADLSDKLLIEINVDNEITYVSEEVKYRNELKLGGYIEYLANCSLNGQKLNPSIGKICANCEFRVLHTKLVSGKKSGFEECWREACHFEERDFKRPSVLDIWNYTRRDELIKNGVYFQDQVEENEILPKKNSIKLKRMKFYRKKTHQR</sequence>
<name>A0A378JAW8_9GAMM</name>
<dbReference type="EMBL" id="UGOA01000001">
    <property type="protein sequence ID" value="STX44506.1"/>
    <property type="molecule type" value="Genomic_DNA"/>
</dbReference>
<reference evidence="1 2" key="1">
    <citation type="submission" date="2018-06" db="EMBL/GenBank/DDBJ databases">
        <authorList>
            <consortium name="Pathogen Informatics"/>
            <person name="Doyle S."/>
        </authorList>
    </citation>
    <scope>NUCLEOTIDE SEQUENCE [LARGE SCALE GENOMIC DNA]</scope>
    <source>
        <strain evidence="1 2">NCTC13292</strain>
    </source>
</reference>
<organism evidence="1 2">
    <name type="scientific">Legionella donaldsonii</name>
    <dbReference type="NCBI Taxonomy" id="45060"/>
    <lineage>
        <taxon>Bacteria</taxon>
        <taxon>Pseudomonadati</taxon>
        <taxon>Pseudomonadota</taxon>
        <taxon>Gammaproteobacteria</taxon>
        <taxon>Legionellales</taxon>
        <taxon>Legionellaceae</taxon>
        <taxon>Legionella</taxon>
    </lineage>
</organism>
<dbReference type="AlphaFoldDB" id="A0A378JAW8"/>
<evidence type="ECO:0000313" key="2">
    <source>
        <dbReference type="Proteomes" id="UP000254677"/>
    </source>
</evidence>
<dbReference type="OrthoDB" id="9783873at2"/>
<protein>
    <submittedName>
        <fullName evidence="1">Uncharacterized protein</fullName>
    </submittedName>
</protein>
<dbReference type="RefSeq" id="WP_115222328.1">
    <property type="nucleotide sequence ID" value="NZ_UGOA01000001.1"/>
</dbReference>